<gene>
    <name evidence="1" type="ORF">QAD02_005883</name>
</gene>
<evidence type="ECO:0000313" key="1">
    <source>
        <dbReference type="EMBL" id="KAJ8664221.1"/>
    </source>
</evidence>
<organism evidence="1 2">
    <name type="scientific">Eretmocerus hayati</name>
    <dbReference type="NCBI Taxonomy" id="131215"/>
    <lineage>
        <taxon>Eukaryota</taxon>
        <taxon>Metazoa</taxon>
        <taxon>Ecdysozoa</taxon>
        <taxon>Arthropoda</taxon>
        <taxon>Hexapoda</taxon>
        <taxon>Insecta</taxon>
        <taxon>Pterygota</taxon>
        <taxon>Neoptera</taxon>
        <taxon>Endopterygota</taxon>
        <taxon>Hymenoptera</taxon>
        <taxon>Apocrita</taxon>
        <taxon>Proctotrupomorpha</taxon>
        <taxon>Chalcidoidea</taxon>
        <taxon>Aphelinidae</taxon>
        <taxon>Aphelininae</taxon>
        <taxon>Eretmocerus</taxon>
    </lineage>
</organism>
<evidence type="ECO:0000313" key="2">
    <source>
        <dbReference type="Proteomes" id="UP001239111"/>
    </source>
</evidence>
<keyword evidence="2" id="KW-1185">Reference proteome</keyword>
<sequence>MGSKPGCLRLKPGSLVEKCVGNLGYGFSNRIVWLELRVLGWKPGPGIRVVGWKPGLWVENPAHKVENRILLPEIRIMGWGPGIRVVGWEPESWFWSVGWKPEFLGSIPG</sequence>
<accession>A0ACC2MZW8</accession>
<comment type="caution">
    <text evidence="1">The sequence shown here is derived from an EMBL/GenBank/DDBJ whole genome shotgun (WGS) entry which is preliminary data.</text>
</comment>
<protein>
    <submittedName>
        <fullName evidence="1">Uncharacterized protein</fullName>
    </submittedName>
</protein>
<proteinExistence type="predicted"/>
<reference evidence="1" key="1">
    <citation type="submission" date="2023-04" db="EMBL/GenBank/DDBJ databases">
        <title>A chromosome-level genome assembly of the parasitoid wasp Eretmocerus hayati.</title>
        <authorList>
            <person name="Zhong Y."/>
            <person name="Liu S."/>
            <person name="Liu Y."/>
        </authorList>
    </citation>
    <scope>NUCLEOTIDE SEQUENCE</scope>
    <source>
        <strain evidence="1">ZJU_SS_LIU_2023</strain>
    </source>
</reference>
<dbReference type="EMBL" id="CM056744">
    <property type="protein sequence ID" value="KAJ8664221.1"/>
    <property type="molecule type" value="Genomic_DNA"/>
</dbReference>
<name>A0ACC2MZW8_9HYME</name>
<dbReference type="Proteomes" id="UP001239111">
    <property type="component" value="Chromosome 4"/>
</dbReference>